<feature type="compositionally biased region" description="Basic and acidic residues" evidence="1">
    <location>
        <begin position="277"/>
        <end position="288"/>
    </location>
</feature>
<feature type="region of interest" description="Disordered" evidence="1">
    <location>
        <begin position="19"/>
        <end position="99"/>
    </location>
</feature>
<gene>
    <name evidence="2" type="ORF">J4Q44_G00304220</name>
</gene>
<dbReference type="PANTHER" id="PTHR15503">
    <property type="entry name" value="LDOC1 RELATED"/>
    <property type="match status" value="1"/>
</dbReference>
<evidence type="ECO:0000313" key="3">
    <source>
        <dbReference type="Proteomes" id="UP001356427"/>
    </source>
</evidence>
<dbReference type="InterPro" id="IPR021109">
    <property type="entry name" value="Peptidase_aspartic_dom_sf"/>
</dbReference>
<name>A0AAN8QRA4_9TELE</name>
<feature type="region of interest" description="Disordered" evidence="1">
    <location>
        <begin position="266"/>
        <end position="299"/>
    </location>
</feature>
<organism evidence="2 3">
    <name type="scientific">Coregonus suidteri</name>
    <dbReference type="NCBI Taxonomy" id="861788"/>
    <lineage>
        <taxon>Eukaryota</taxon>
        <taxon>Metazoa</taxon>
        <taxon>Chordata</taxon>
        <taxon>Craniata</taxon>
        <taxon>Vertebrata</taxon>
        <taxon>Euteleostomi</taxon>
        <taxon>Actinopterygii</taxon>
        <taxon>Neopterygii</taxon>
        <taxon>Teleostei</taxon>
        <taxon>Protacanthopterygii</taxon>
        <taxon>Salmoniformes</taxon>
        <taxon>Salmonidae</taxon>
        <taxon>Coregoninae</taxon>
        <taxon>Coregonus</taxon>
    </lineage>
</organism>
<accession>A0AAN8QRA4</accession>
<dbReference type="EMBL" id="JAGTTL010000029">
    <property type="protein sequence ID" value="KAK6298912.1"/>
    <property type="molecule type" value="Genomic_DNA"/>
</dbReference>
<keyword evidence="3" id="KW-1185">Reference proteome</keyword>
<dbReference type="AlphaFoldDB" id="A0AAN8QRA4"/>
<protein>
    <submittedName>
        <fullName evidence="2">Uncharacterized protein</fullName>
    </submittedName>
</protein>
<proteinExistence type="predicted"/>
<dbReference type="CDD" id="cd00303">
    <property type="entry name" value="retropepsin_like"/>
    <property type="match status" value="1"/>
</dbReference>
<evidence type="ECO:0000256" key="1">
    <source>
        <dbReference type="SAM" id="MobiDB-lite"/>
    </source>
</evidence>
<dbReference type="Gene3D" id="2.40.70.10">
    <property type="entry name" value="Acid Proteases"/>
    <property type="match status" value="1"/>
</dbReference>
<feature type="compositionally biased region" description="Polar residues" evidence="1">
    <location>
        <begin position="83"/>
        <end position="95"/>
    </location>
</feature>
<sequence length="299" mass="32158">MLSFSQLVDMAIRLDNLLETRGRPGGGLPVSIPADSDPEPMEMGGTASRESGGRQRQCHTGGTKGHFTTRCRQRSSGFGGSRNGTLTSTQVSNTHTRSEPSAAHCKIHISFPEHMVVPQCKAQVDSGAAGNFMDRAFAHRIGIPLIPLSIPRPIRALGSRPLGSGLVKEVTAPVTMITQETHCEQVTFSIIESPAFPVVLGIPWLALHNPTFSWPQKVLTGWSRECQGSCLGVSVGATMVESPDSTSTVRIPPEYLDLAQAFSKTQATKLPPHRAGGLREKPLDRRCTSQESYIPPVTG</sequence>
<dbReference type="InterPro" id="IPR032567">
    <property type="entry name" value="RTL1-rel"/>
</dbReference>
<dbReference type="Proteomes" id="UP001356427">
    <property type="component" value="Unassembled WGS sequence"/>
</dbReference>
<comment type="caution">
    <text evidence="2">The sequence shown here is derived from an EMBL/GenBank/DDBJ whole genome shotgun (WGS) entry which is preliminary data.</text>
</comment>
<evidence type="ECO:0000313" key="2">
    <source>
        <dbReference type="EMBL" id="KAK6298912.1"/>
    </source>
</evidence>
<dbReference type="PANTHER" id="PTHR15503:SF36">
    <property type="entry name" value="RETROTRANSPOSON GAG-LIKE PROTEIN 5"/>
    <property type="match status" value="1"/>
</dbReference>
<reference evidence="2 3" key="1">
    <citation type="submission" date="2021-04" db="EMBL/GenBank/DDBJ databases">
        <authorList>
            <person name="De Guttry C."/>
            <person name="Zahm M."/>
            <person name="Klopp C."/>
            <person name="Cabau C."/>
            <person name="Louis A."/>
            <person name="Berthelot C."/>
            <person name="Parey E."/>
            <person name="Roest Crollius H."/>
            <person name="Montfort J."/>
            <person name="Robinson-Rechavi M."/>
            <person name="Bucao C."/>
            <person name="Bouchez O."/>
            <person name="Gislard M."/>
            <person name="Lluch J."/>
            <person name="Milhes M."/>
            <person name="Lampietro C."/>
            <person name="Lopez Roques C."/>
            <person name="Donnadieu C."/>
            <person name="Braasch I."/>
            <person name="Desvignes T."/>
            <person name="Postlethwait J."/>
            <person name="Bobe J."/>
            <person name="Wedekind C."/>
            <person name="Guiguen Y."/>
        </authorList>
    </citation>
    <scope>NUCLEOTIDE SEQUENCE [LARGE SCALE GENOMIC DNA]</scope>
    <source>
        <strain evidence="2">Cs_M1</strain>
        <tissue evidence="2">Blood</tissue>
    </source>
</reference>